<dbReference type="HOGENOM" id="CLU_002865_4_1_1"/>
<dbReference type="EMBL" id="KB933264">
    <property type="protein sequence ID" value="EON97560.1"/>
    <property type="molecule type" value="Genomic_DNA"/>
</dbReference>
<comment type="cofactor">
    <cofactor evidence="2">
        <name>FAD</name>
        <dbReference type="ChEBI" id="CHEBI:57692"/>
    </cofactor>
</comment>
<dbReference type="InterPro" id="IPR000172">
    <property type="entry name" value="GMC_OxRdtase_N"/>
</dbReference>
<feature type="domain" description="Glucose-methanol-choline oxidoreductase N-terminal" evidence="4">
    <location>
        <begin position="247"/>
        <end position="309"/>
    </location>
</feature>
<dbReference type="InterPro" id="IPR007867">
    <property type="entry name" value="GMC_OxRtase_C"/>
</dbReference>
<sequence>MAVDLKGQETRGEDYEYIIVGSGPGGGPLAANLARHGHKVLLLEAGDDQGQNIKEKVPAMFAAFEEDPVERWDFFVKHYADESQQAKDPKLTWETPDGGVFTGIDPPAGSKQLGVWYPRAGTLGGCAAHNGLVAVLPPNSDWDHIANITGDSSWRSQEVRRLFKRLERCQYLAEGHPAHGFDGWLETNLADNSSLEAAEPVIKAAVAVSNDEHTHNDGRDGLIRDINGFNPERRDGQSIYKADPRFNENNPGIKKRAFATKEVIVACGVFNTPQLLKLSGIGPAVELESLGIDVVVDLPGVGNNLQDNYEFGVVAQAQTVLSGFNGGTGLTAGDPLFKQWVASGGPYASNGIPATVLHTSSVAESDPDLMIFGGALNFTGFFPGFSQAAFALNDFTWDILKIRPRNTSGTVELRSADPRDVPIINFNYFNEGAKDDLEAMYEGVELARRIYKRVTGPAAPLNEIAPGKTVHTKTQIKQSVKNEAFGHHASCTCAIGADDDRMACLDSRFRVRGVRGLRVVDASSFPRVPGAFPTLAICILSEKATDVILEDSIQLNDDKVLEGVRELEVLVEDAFDNKIVVEQAHLEDGWGLTKASSSNGRANGNGAKRRRID</sequence>
<dbReference type="InterPro" id="IPR012132">
    <property type="entry name" value="GMC_OxRdtase"/>
</dbReference>
<dbReference type="RefSeq" id="XP_007917530.1">
    <property type="nucleotide sequence ID" value="XM_007919339.1"/>
</dbReference>
<evidence type="ECO:0000259" key="5">
    <source>
        <dbReference type="Pfam" id="PF05199"/>
    </source>
</evidence>
<feature type="binding site" evidence="2">
    <location>
        <begin position="130"/>
        <end position="133"/>
    </location>
    <ligand>
        <name>FAD</name>
        <dbReference type="ChEBI" id="CHEBI:57692"/>
    </ligand>
</feature>
<gene>
    <name evidence="6" type="ORF">UCRPA7_6803</name>
</gene>
<feature type="domain" description="Glucose-methanol-choline oxidoreductase C-terminal" evidence="5">
    <location>
        <begin position="407"/>
        <end position="539"/>
    </location>
</feature>
<dbReference type="InterPro" id="IPR036188">
    <property type="entry name" value="FAD/NAD-bd_sf"/>
</dbReference>
<dbReference type="Gene3D" id="3.50.50.60">
    <property type="entry name" value="FAD/NAD(P)-binding domain"/>
    <property type="match status" value="2"/>
</dbReference>
<reference evidence="7" key="1">
    <citation type="journal article" date="2013" name="Genome Announc.">
        <title>Draft genome sequence of the ascomycete Phaeoacremonium aleophilum strain UCR-PA7, a causal agent of the esca disease complex in grapevines.</title>
        <authorList>
            <person name="Blanco-Ulate B."/>
            <person name="Rolshausen P."/>
            <person name="Cantu D."/>
        </authorList>
    </citation>
    <scope>NUCLEOTIDE SEQUENCE [LARGE SCALE GENOMIC DNA]</scope>
    <source>
        <strain evidence="7">UCR-PA7</strain>
    </source>
</reference>
<evidence type="ECO:0000259" key="4">
    <source>
        <dbReference type="Pfam" id="PF00732"/>
    </source>
</evidence>
<dbReference type="PIRSF" id="PIRSF000137">
    <property type="entry name" value="Alcohol_oxidase"/>
    <property type="match status" value="1"/>
</dbReference>
<protein>
    <submittedName>
        <fullName evidence="6">Putative choline dehydrogenase protein</fullName>
    </submittedName>
</protein>
<dbReference type="SUPFAM" id="SSF51905">
    <property type="entry name" value="FAD/NAD(P)-binding domain"/>
    <property type="match status" value="1"/>
</dbReference>
<dbReference type="Gene3D" id="3.30.410.40">
    <property type="match status" value="1"/>
</dbReference>
<dbReference type="SUPFAM" id="SSF54373">
    <property type="entry name" value="FAD-linked reductases, C-terminal domain"/>
    <property type="match status" value="1"/>
</dbReference>
<dbReference type="KEGG" id="tmn:UCRPA7_6803"/>
<evidence type="ECO:0000313" key="7">
    <source>
        <dbReference type="Proteomes" id="UP000014074"/>
    </source>
</evidence>
<dbReference type="eggNOG" id="KOG1238">
    <property type="taxonomic scope" value="Eukaryota"/>
</dbReference>
<evidence type="ECO:0000313" key="6">
    <source>
        <dbReference type="EMBL" id="EON97560.1"/>
    </source>
</evidence>
<evidence type="ECO:0000256" key="3">
    <source>
        <dbReference type="SAM" id="MobiDB-lite"/>
    </source>
</evidence>
<name>R8BE62_PHAM7</name>
<dbReference type="GO" id="GO:0016614">
    <property type="term" value="F:oxidoreductase activity, acting on CH-OH group of donors"/>
    <property type="evidence" value="ECO:0007669"/>
    <property type="project" value="InterPro"/>
</dbReference>
<dbReference type="Pfam" id="PF13450">
    <property type="entry name" value="NAD_binding_8"/>
    <property type="match status" value="1"/>
</dbReference>
<dbReference type="PANTHER" id="PTHR11552">
    <property type="entry name" value="GLUCOSE-METHANOL-CHOLINE GMC OXIDOREDUCTASE"/>
    <property type="match status" value="1"/>
</dbReference>
<keyword evidence="2" id="KW-0285">Flavoprotein</keyword>
<dbReference type="AlphaFoldDB" id="R8BE62"/>
<dbReference type="GO" id="GO:0050660">
    <property type="term" value="F:flavin adenine dinucleotide binding"/>
    <property type="evidence" value="ECO:0007669"/>
    <property type="project" value="InterPro"/>
</dbReference>
<proteinExistence type="inferred from homology"/>
<dbReference type="Pfam" id="PF05199">
    <property type="entry name" value="GMC_oxred_C"/>
    <property type="match status" value="1"/>
</dbReference>
<dbReference type="OrthoDB" id="269227at2759"/>
<evidence type="ECO:0000256" key="2">
    <source>
        <dbReference type="PIRSR" id="PIRSR000137-2"/>
    </source>
</evidence>
<dbReference type="Gene3D" id="3.30.560.10">
    <property type="entry name" value="Glucose Oxidase, domain 3"/>
    <property type="match status" value="1"/>
</dbReference>
<feature type="region of interest" description="Disordered" evidence="3">
    <location>
        <begin position="592"/>
        <end position="613"/>
    </location>
</feature>
<evidence type="ECO:0000256" key="1">
    <source>
        <dbReference type="ARBA" id="ARBA00010790"/>
    </source>
</evidence>
<organism evidence="6 7">
    <name type="scientific">Phaeoacremonium minimum (strain UCR-PA7)</name>
    <name type="common">Esca disease fungus</name>
    <name type="synonym">Togninia minima</name>
    <dbReference type="NCBI Taxonomy" id="1286976"/>
    <lineage>
        <taxon>Eukaryota</taxon>
        <taxon>Fungi</taxon>
        <taxon>Dikarya</taxon>
        <taxon>Ascomycota</taxon>
        <taxon>Pezizomycotina</taxon>
        <taxon>Sordariomycetes</taxon>
        <taxon>Sordariomycetidae</taxon>
        <taxon>Togniniales</taxon>
        <taxon>Togniniaceae</taxon>
        <taxon>Phaeoacremonium</taxon>
    </lineage>
</organism>
<keyword evidence="7" id="KW-1185">Reference proteome</keyword>
<dbReference type="PANTHER" id="PTHR11552:SF80">
    <property type="entry name" value="GMC OXIDOREDUCTASE"/>
    <property type="match status" value="1"/>
</dbReference>
<keyword evidence="2" id="KW-0274">FAD</keyword>
<dbReference type="Pfam" id="PF00732">
    <property type="entry name" value="GMC_oxred_N"/>
    <property type="match status" value="1"/>
</dbReference>
<comment type="similarity">
    <text evidence="1">Belongs to the GMC oxidoreductase family.</text>
</comment>
<dbReference type="Proteomes" id="UP000014074">
    <property type="component" value="Unassembled WGS sequence"/>
</dbReference>
<feature type="compositionally biased region" description="Low complexity" evidence="3">
    <location>
        <begin position="594"/>
        <end position="606"/>
    </location>
</feature>
<dbReference type="GeneID" id="19327498"/>
<accession>R8BE62</accession>